<feature type="compositionally biased region" description="Basic and acidic residues" evidence="1">
    <location>
        <begin position="419"/>
        <end position="432"/>
    </location>
</feature>
<feature type="region of interest" description="Disordered" evidence="1">
    <location>
        <begin position="1121"/>
        <end position="1239"/>
    </location>
</feature>
<organism evidence="2 3">
    <name type="scientific">Sclerotinia nivalis</name>
    <dbReference type="NCBI Taxonomy" id="352851"/>
    <lineage>
        <taxon>Eukaryota</taxon>
        <taxon>Fungi</taxon>
        <taxon>Dikarya</taxon>
        <taxon>Ascomycota</taxon>
        <taxon>Pezizomycotina</taxon>
        <taxon>Leotiomycetes</taxon>
        <taxon>Helotiales</taxon>
        <taxon>Sclerotiniaceae</taxon>
        <taxon>Sclerotinia</taxon>
    </lineage>
</organism>
<evidence type="ECO:0000313" key="2">
    <source>
        <dbReference type="EMBL" id="KAJ8060082.1"/>
    </source>
</evidence>
<feature type="compositionally biased region" description="Acidic residues" evidence="1">
    <location>
        <begin position="720"/>
        <end position="734"/>
    </location>
</feature>
<feature type="compositionally biased region" description="Basic and acidic residues" evidence="1">
    <location>
        <begin position="862"/>
        <end position="882"/>
    </location>
</feature>
<feature type="compositionally biased region" description="Polar residues" evidence="1">
    <location>
        <begin position="1145"/>
        <end position="1155"/>
    </location>
</feature>
<feature type="compositionally biased region" description="Basic and acidic residues" evidence="1">
    <location>
        <begin position="1179"/>
        <end position="1194"/>
    </location>
</feature>
<protein>
    <submittedName>
        <fullName evidence="2">Uncharacterized protein</fullName>
    </submittedName>
</protein>
<feature type="compositionally biased region" description="Basic and acidic residues" evidence="1">
    <location>
        <begin position="968"/>
        <end position="981"/>
    </location>
</feature>
<dbReference type="Proteomes" id="UP001152300">
    <property type="component" value="Unassembled WGS sequence"/>
</dbReference>
<accession>A0A9X0AC89</accession>
<feature type="compositionally biased region" description="Basic residues" evidence="1">
    <location>
        <begin position="1168"/>
        <end position="1178"/>
    </location>
</feature>
<sequence length="1312" mass="148901">MCMFRLTTYENCWAQYSHVLICSVGSHNSNELSPPGDRVESALKCPNLKSEHIHVRQSRCSCKSHPTQDFETVCERMWGGDFVGEVNCTLLPGSAARFELRDREWTNCTNVDMLLRGGDRFVPEDYVPIAQEWNDREWDGDSKLVDWRDKDWVTLAEQGKVTGGQNTAMEERTKFTERSQTHKDVQLVKDEMFSAEPNLTRQSNTTNHYVGNISDAVAKWRQLKDQRETAANGQYMPPSPPSVGQPRYQRKASIPNIDQPRHIGHFTALTDREAQHNVASPSASAVSTSPVVPIGLRNMSLWEAAHLRREEGKKETSRLGGPSTANVPTPLPVPLGPRVMPVWELARILKEKQEKERKRLTAQLDNYLQSLMDLITADTTSARGDEHSMDGANQAANVGTRVPAPREVSLAPAHTIESSQDRRKRERDEKRNNFLQNTYNQRVAIRESNLNNQTQESAQSAEDSTQDVNVHIHAQQDNAPSTSAPLSTPWNGVPEFVVSQEYNNTLPESDDSNFNNYSSIKQPTEEVEMAVQHKLSDPGRKDFLTPRELSHISRYQTRLSDPKSDPYWNLSGNKLRAERRAIRKSQEIPEQSKIPFEQEETTQSVLQAQIKPNILPQESSHLQERPERTALRKLQEIEEQSKIQGNRNKRDILNDPHQLNAFLQDFKVSQQEIVREMWMKEKDKVDEKHLKLYGKNVTAGGEVARSSQAGNRRVKHPDKYEDDEEDDFDSESDTEALLRGRDGPSGTSEQSRPSRLPKFLKSKRENELMVGILSDQDRLETYLQNFTSGEQNIARESWFAVLHLADRRLKKVLGQISLFATNEGEENGIEDDEDKLWAERKNAQSRVRVKLARKFDQKIRALERTSKRREDQKTREEQKEQKQQTFNYGETLKEQVQAGEGGNLSNHTDHAGITNSQQKIISNPFEYQATEDAAASGDEADNEAQQKRKRDIQYSGLSPDMDAKKRKSGEDKLKVESQEARNKRTRDLYYAGLIPSMDVEKSDGAELQVENHEDQNKYKRLRSGNIHGLPTVNDEVSGGRGSFRREKLYRAKIKALRKASGSRDVPDPESVKIPYSFHASYVTKFPKTSKETKAKFRKRKFTAYVNSDEYRKKQSTSAGIIDSTMASMPKEASDDDDLTDVDSDMNMSMTASQGGMHSRKQNEANSGRQRRRHVRKNPSQKERLAKREARELELQRQSMSNRGDGEEHQTEGKLVAETTEVRGPMKSNSSDDGELTDYKSDDEMNMKVENGSRSQSIDVGIFGSQPQVQSFIADMPAPAQHQDTVMEGNGPNTVVDLTSGNGWETAIDLTSD</sequence>
<feature type="compositionally biased region" description="Polar residues" evidence="1">
    <location>
        <begin position="448"/>
        <end position="466"/>
    </location>
</feature>
<feature type="region of interest" description="Disordered" evidence="1">
    <location>
        <begin position="931"/>
        <end position="981"/>
    </location>
</feature>
<keyword evidence="3" id="KW-1185">Reference proteome</keyword>
<gene>
    <name evidence="2" type="ORF">OCU04_011692</name>
</gene>
<proteinExistence type="predicted"/>
<dbReference type="OrthoDB" id="3547554at2759"/>
<feature type="region of interest" description="Disordered" evidence="1">
    <location>
        <begin position="397"/>
        <end position="466"/>
    </location>
</feature>
<dbReference type="EMBL" id="JAPEIS010000014">
    <property type="protein sequence ID" value="KAJ8060082.1"/>
    <property type="molecule type" value="Genomic_DNA"/>
</dbReference>
<name>A0A9X0AC89_9HELO</name>
<feature type="region of interest" description="Disordered" evidence="1">
    <location>
        <begin position="229"/>
        <end position="248"/>
    </location>
</feature>
<feature type="compositionally biased region" description="Basic and acidic residues" evidence="1">
    <location>
        <begin position="308"/>
        <end position="317"/>
    </location>
</feature>
<feature type="region of interest" description="Disordered" evidence="1">
    <location>
        <begin position="308"/>
        <end position="333"/>
    </location>
</feature>
<evidence type="ECO:0000313" key="3">
    <source>
        <dbReference type="Proteomes" id="UP001152300"/>
    </source>
</evidence>
<reference evidence="2" key="1">
    <citation type="submission" date="2022-11" db="EMBL/GenBank/DDBJ databases">
        <title>Genome Resource of Sclerotinia nivalis Strain SnTB1, a Plant Pathogen Isolated from American Ginseng.</title>
        <authorList>
            <person name="Fan S."/>
        </authorList>
    </citation>
    <scope>NUCLEOTIDE SEQUENCE</scope>
    <source>
        <strain evidence="2">SnTB1</strain>
    </source>
</reference>
<evidence type="ECO:0000256" key="1">
    <source>
        <dbReference type="SAM" id="MobiDB-lite"/>
    </source>
</evidence>
<feature type="region of interest" description="Disordered" evidence="1">
    <location>
        <begin position="862"/>
        <end position="889"/>
    </location>
</feature>
<feature type="compositionally biased region" description="Acidic residues" evidence="1">
    <location>
        <begin position="1133"/>
        <end position="1143"/>
    </location>
</feature>
<comment type="caution">
    <text evidence="2">The sequence shown here is derived from an EMBL/GenBank/DDBJ whole genome shotgun (WGS) entry which is preliminary data.</text>
</comment>
<feature type="region of interest" description="Disordered" evidence="1">
    <location>
        <begin position="701"/>
        <end position="758"/>
    </location>
</feature>